<keyword evidence="6 7" id="KW-0436">Ligase</keyword>
<dbReference type="EMBL" id="JXBB01000001">
    <property type="protein sequence ID" value="OAR05509.1"/>
    <property type="molecule type" value="Genomic_DNA"/>
</dbReference>
<comment type="function">
    <text evidence="3 6">Allows the formation of correctly charged Asn-tRNA(Asn) or Gln-tRNA(Gln) through the transamidation of misacylated Asp-tRNA(Asn) or Glu-tRNA(Gln) in organisms which lack either or both of asparaginyl-tRNA or glutaminyl-tRNA synthetases. The reaction takes place in the presence of glutamine and ATP through an activated phospho-Asp-tRNA(Asn) or phospho-Glu-tRNA(Gln).</text>
</comment>
<dbReference type="SUPFAM" id="SSF141000">
    <property type="entry name" value="Glu-tRNAGln amidotransferase C subunit"/>
    <property type="match status" value="1"/>
</dbReference>
<dbReference type="PANTHER" id="PTHR15004">
    <property type="entry name" value="GLUTAMYL-TRNA(GLN) AMIDOTRANSFERASE SUBUNIT C, MITOCHONDRIAL"/>
    <property type="match status" value="1"/>
</dbReference>
<dbReference type="AlphaFoldDB" id="A0A132N6A3"/>
<dbReference type="GO" id="GO:0070681">
    <property type="term" value="P:glutaminyl-tRNAGln biosynthesis via transamidation"/>
    <property type="evidence" value="ECO:0007669"/>
    <property type="project" value="TreeGrafter"/>
</dbReference>
<reference evidence="7" key="3">
    <citation type="journal article" date="2021" name="Microbiology">
        <title>Metagenomic Analysis of the Microbial Community in the Underground Coal Fire Area (Kemerovo Region, Russia) Revealed Predominance of Thermophilic Members of the Phyla Deinococcus-thermus, Aquificae, and Firmicutes.</title>
        <authorList>
            <person name="Kadnikov V."/>
            <person name="Mardanov A.V."/>
            <person name="Beletsky A.V."/>
            <person name="Karnachuk O.V."/>
            <person name="Ravin N.V."/>
        </authorList>
    </citation>
    <scope>NUCLEOTIDE SEQUENCE</scope>
    <source>
        <strain evidence="7">RBS10-49</strain>
    </source>
</reference>
<dbReference type="Gene3D" id="1.10.20.60">
    <property type="entry name" value="Glu-tRNAGln amidotransferase C subunit, N-terminal domain"/>
    <property type="match status" value="1"/>
</dbReference>
<comment type="caution">
    <text evidence="9">The sequence shown here is derived from an EMBL/GenBank/DDBJ whole genome shotgun (WGS) entry which is preliminary data.</text>
</comment>
<comment type="subunit">
    <text evidence="2 6">Heterotrimer of A, B and C subunits.</text>
</comment>
<dbReference type="HAMAP" id="MF_00122">
    <property type="entry name" value="GatC"/>
    <property type="match status" value="1"/>
</dbReference>
<comment type="catalytic activity">
    <reaction evidence="4 6">
        <text>L-aspartyl-tRNA(Asn) + L-glutamine + ATP + H2O = L-asparaginyl-tRNA(Asn) + L-glutamate + ADP + phosphate + 2 H(+)</text>
        <dbReference type="Rhea" id="RHEA:14513"/>
        <dbReference type="Rhea" id="RHEA-COMP:9674"/>
        <dbReference type="Rhea" id="RHEA-COMP:9677"/>
        <dbReference type="ChEBI" id="CHEBI:15377"/>
        <dbReference type="ChEBI" id="CHEBI:15378"/>
        <dbReference type="ChEBI" id="CHEBI:29985"/>
        <dbReference type="ChEBI" id="CHEBI:30616"/>
        <dbReference type="ChEBI" id="CHEBI:43474"/>
        <dbReference type="ChEBI" id="CHEBI:58359"/>
        <dbReference type="ChEBI" id="CHEBI:78515"/>
        <dbReference type="ChEBI" id="CHEBI:78516"/>
        <dbReference type="ChEBI" id="CHEBI:456216"/>
    </reaction>
</comment>
<keyword evidence="6" id="KW-0648">Protein biosynthesis</keyword>
<organism evidence="9 11">
    <name type="scientific">Hydrogenibacillus schlegelii</name>
    <name type="common">Bacillus schlegelii</name>
    <dbReference type="NCBI Taxonomy" id="1484"/>
    <lineage>
        <taxon>Bacteria</taxon>
        <taxon>Bacillati</taxon>
        <taxon>Bacillota</taxon>
        <taxon>Bacilli</taxon>
        <taxon>Bacillales</taxon>
        <taxon>Bacillales Family X. Incertae Sedis</taxon>
        <taxon>Hydrogenibacillus</taxon>
    </lineage>
</organism>
<keyword evidence="11" id="KW-1185">Reference proteome</keyword>
<dbReference type="GO" id="GO:0006450">
    <property type="term" value="P:regulation of translational fidelity"/>
    <property type="evidence" value="ECO:0007669"/>
    <property type="project" value="InterPro"/>
</dbReference>
<dbReference type="STRING" id="1484.SA87_11515"/>
<comment type="catalytic activity">
    <reaction evidence="5 6">
        <text>L-glutamyl-tRNA(Gln) + L-glutamine + ATP + H2O = L-glutaminyl-tRNA(Gln) + L-glutamate + ADP + phosphate + H(+)</text>
        <dbReference type="Rhea" id="RHEA:17521"/>
        <dbReference type="Rhea" id="RHEA-COMP:9681"/>
        <dbReference type="Rhea" id="RHEA-COMP:9684"/>
        <dbReference type="ChEBI" id="CHEBI:15377"/>
        <dbReference type="ChEBI" id="CHEBI:15378"/>
        <dbReference type="ChEBI" id="CHEBI:29985"/>
        <dbReference type="ChEBI" id="CHEBI:30616"/>
        <dbReference type="ChEBI" id="CHEBI:43474"/>
        <dbReference type="ChEBI" id="CHEBI:58359"/>
        <dbReference type="ChEBI" id="CHEBI:78520"/>
        <dbReference type="ChEBI" id="CHEBI:78521"/>
        <dbReference type="ChEBI" id="CHEBI:456216"/>
    </reaction>
</comment>
<dbReference type="GO" id="GO:0006412">
    <property type="term" value="P:translation"/>
    <property type="evidence" value="ECO:0007669"/>
    <property type="project" value="UniProtKB-UniRule"/>
</dbReference>
<evidence type="ECO:0000256" key="1">
    <source>
        <dbReference type="ARBA" id="ARBA00010757"/>
    </source>
</evidence>
<dbReference type="Proteomes" id="UP000244180">
    <property type="component" value="Unassembled WGS sequence"/>
</dbReference>
<dbReference type="PANTHER" id="PTHR15004:SF0">
    <property type="entry name" value="GLUTAMYL-TRNA(GLN) AMIDOTRANSFERASE SUBUNIT C, MITOCHONDRIAL"/>
    <property type="match status" value="1"/>
</dbReference>
<accession>A0A132N6A3</accession>
<dbReference type="GO" id="GO:0016740">
    <property type="term" value="F:transferase activity"/>
    <property type="evidence" value="ECO:0007669"/>
    <property type="project" value="UniProtKB-KW"/>
</dbReference>
<dbReference type="EMBL" id="JAHHQF010000055">
    <property type="protein sequence ID" value="MBT9282404.1"/>
    <property type="molecule type" value="Genomic_DNA"/>
</dbReference>
<reference evidence="9 11" key="1">
    <citation type="submission" date="2015-09" db="EMBL/GenBank/DDBJ databases">
        <title>Draft genome sequence of Hydrogenibacillus schlegelii DSM 2000.</title>
        <authorList>
            <person name="Hemp J."/>
        </authorList>
    </citation>
    <scope>NUCLEOTIDE SEQUENCE [LARGE SCALE GENOMIC DNA]</scope>
    <source>
        <strain evidence="9 11">MA 48</strain>
    </source>
</reference>
<dbReference type="EMBL" id="PEBV01000007">
    <property type="protein sequence ID" value="PTQ54049.1"/>
    <property type="molecule type" value="Genomic_DNA"/>
</dbReference>
<dbReference type="GO" id="GO:0005524">
    <property type="term" value="F:ATP binding"/>
    <property type="evidence" value="ECO:0007669"/>
    <property type="project" value="UniProtKB-KW"/>
</dbReference>
<comment type="similarity">
    <text evidence="1 6">Belongs to the GatC family.</text>
</comment>
<protein>
    <recommendedName>
        <fullName evidence="6">Aspartyl/glutamyl-tRNA(Asn/Gln) amidotransferase subunit C</fullName>
        <shortName evidence="6">Asp/Glu-ADT subunit C</shortName>
        <ecNumber evidence="6">6.3.5.-</ecNumber>
    </recommendedName>
</protein>
<dbReference type="EMBL" id="JAHHQF010000072">
    <property type="protein sequence ID" value="MBT9283065.1"/>
    <property type="molecule type" value="Genomic_DNA"/>
</dbReference>
<dbReference type="Proteomes" id="UP000243024">
    <property type="component" value="Unassembled WGS sequence"/>
</dbReference>
<evidence type="ECO:0000313" key="12">
    <source>
        <dbReference type="Proteomes" id="UP000244180"/>
    </source>
</evidence>
<sequence length="97" mass="10772">MVAITREQVEHVADLARLSLTPEEAERLTEQLNQILAFAHKLNELDTSGVEPTSHVLPLANVMRDDEVRPSIPREEALKNAPDHADGLFRVPKAIEG</sequence>
<dbReference type="InterPro" id="IPR003837">
    <property type="entry name" value="GatC"/>
</dbReference>
<evidence type="ECO:0000256" key="4">
    <source>
        <dbReference type="ARBA" id="ARBA00047380"/>
    </source>
</evidence>
<proteinExistence type="inferred from homology"/>
<keyword evidence="6" id="KW-0067">ATP-binding</keyword>
<evidence type="ECO:0000256" key="3">
    <source>
        <dbReference type="ARBA" id="ARBA00024799"/>
    </source>
</evidence>
<evidence type="ECO:0000256" key="2">
    <source>
        <dbReference type="ARBA" id="ARBA00011123"/>
    </source>
</evidence>
<evidence type="ECO:0000313" key="7">
    <source>
        <dbReference type="EMBL" id="MBT9282404.1"/>
    </source>
</evidence>
<evidence type="ECO:0000256" key="6">
    <source>
        <dbReference type="HAMAP-Rule" id="MF_00122"/>
    </source>
</evidence>
<dbReference type="RefSeq" id="WP_066197675.1">
    <property type="nucleotide sequence ID" value="NZ_CBCSAS010000059.1"/>
</dbReference>
<name>A0A132N6A3_HYDSH</name>
<evidence type="ECO:0000313" key="8">
    <source>
        <dbReference type="EMBL" id="MBT9283065.1"/>
    </source>
</evidence>
<evidence type="ECO:0000256" key="5">
    <source>
        <dbReference type="ARBA" id="ARBA00047913"/>
    </source>
</evidence>
<dbReference type="EC" id="6.3.5.-" evidence="6"/>
<dbReference type="NCBIfam" id="TIGR00135">
    <property type="entry name" value="gatC"/>
    <property type="match status" value="1"/>
</dbReference>
<reference evidence="10 12" key="2">
    <citation type="submission" date="2017-08" db="EMBL/GenBank/DDBJ databases">
        <title>Burning lignite coal seam in the remote Altai Mountains harbors a hydrogen-driven thermophilic microbial community.</title>
        <authorList>
            <person name="Kadnikov V.V."/>
            <person name="Mardanov A.V."/>
            <person name="Ivasenko D."/>
            <person name="Beletsky A.V."/>
            <person name="Karnachuk O.V."/>
            <person name="Ravin N.V."/>
        </authorList>
    </citation>
    <scope>NUCLEOTIDE SEQUENCE [LARGE SCALE GENOMIC DNA]</scope>
    <source>
        <strain evidence="10">AL33</strain>
    </source>
</reference>
<dbReference type="OrthoDB" id="9813938at2"/>
<dbReference type="Pfam" id="PF02686">
    <property type="entry name" value="GatC"/>
    <property type="match status" value="1"/>
</dbReference>
<dbReference type="Proteomes" id="UP000748108">
    <property type="component" value="Unassembled WGS sequence"/>
</dbReference>
<evidence type="ECO:0000313" key="10">
    <source>
        <dbReference type="EMBL" id="PTQ54049.1"/>
    </source>
</evidence>
<keyword evidence="9" id="KW-0808">Transferase</keyword>
<dbReference type="InterPro" id="IPR036113">
    <property type="entry name" value="Asp/Glu-ADT_sf_sub_c"/>
</dbReference>
<evidence type="ECO:0000313" key="9">
    <source>
        <dbReference type="EMBL" id="OAR05509.1"/>
    </source>
</evidence>
<evidence type="ECO:0000313" key="11">
    <source>
        <dbReference type="Proteomes" id="UP000243024"/>
    </source>
</evidence>
<keyword evidence="6" id="KW-0547">Nucleotide-binding</keyword>
<gene>
    <name evidence="6 7" type="primary">gatC</name>
    <name evidence="10" type="ORF">HSCHL_0903</name>
    <name evidence="7" type="ORF">KM312_07085</name>
    <name evidence="8" type="ORF">KM312_10575</name>
    <name evidence="9" type="ORF">SA87_11515</name>
</gene>
<dbReference type="GO" id="GO:0050567">
    <property type="term" value="F:glutaminyl-tRNA synthase (glutamine-hydrolyzing) activity"/>
    <property type="evidence" value="ECO:0007669"/>
    <property type="project" value="UniProtKB-UniRule"/>
</dbReference>